<dbReference type="Proteomes" id="UP000714420">
    <property type="component" value="Unassembled WGS sequence"/>
</dbReference>
<name>A0ABX2AM46_9BACT</name>
<evidence type="ECO:0000313" key="3">
    <source>
        <dbReference type="Proteomes" id="UP000714420"/>
    </source>
</evidence>
<protein>
    <submittedName>
        <fullName evidence="2">Uncharacterized protein</fullName>
    </submittedName>
</protein>
<dbReference type="RefSeq" id="WP_172272918.1">
    <property type="nucleotide sequence ID" value="NZ_CASGMU010000001.1"/>
</dbReference>
<accession>A0ABX2AM46</accession>
<dbReference type="InterPro" id="IPR045726">
    <property type="entry name" value="DUF6080"/>
</dbReference>
<keyword evidence="1" id="KW-0812">Transmembrane</keyword>
<keyword evidence="1" id="KW-1133">Transmembrane helix</keyword>
<feature type="transmembrane region" description="Helical" evidence="1">
    <location>
        <begin position="145"/>
        <end position="174"/>
    </location>
</feature>
<organism evidence="2 3">
    <name type="scientific">Xylanibacter muris</name>
    <dbReference type="NCBI Taxonomy" id="2736290"/>
    <lineage>
        <taxon>Bacteria</taxon>
        <taxon>Pseudomonadati</taxon>
        <taxon>Bacteroidota</taxon>
        <taxon>Bacteroidia</taxon>
        <taxon>Bacteroidales</taxon>
        <taxon>Prevotellaceae</taxon>
        <taxon>Xylanibacter</taxon>
    </lineage>
</organism>
<keyword evidence="3" id="KW-1185">Reference proteome</keyword>
<comment type="caution">
    <text evidence="2">The sequence shown here is derived from an EMBL/GenBank/DDBJ whole genome shotgun (WGS) entry which is preliminary data.</text>
</comment>
<feature type="transmembrane region" description="Helical" evidence="1">
    <location>
        <begin position="430"/>
        <end position="451"/>
    </location>
</feature>
<sequence>MKIFKQLVSIFGIRREERIPALVAGILFVALNALMIMKYHERFTLGGNIGFWSVFSKRFLVSGYDMFTYMILSRWGLYYSLYRHPLLAVLLYPAYLFNSWQMEYTSFNMAVYIMGGILVFCAFYSFIFIYRVLREIIELKRNDSLLLTAFFFSFGHVMLTVMVPDHFCMSMFLLTFTMYVVGRAMKNGTTIGSVFLGLVYLVSSGITLTNGVKILLAGVFSNGKRFFSFRSLIASVVIPTAVLGGIYLAVHYQVEIPTDRLNAARLNAKIKKDSVFAEKLKKEHKWVKEHMGEPIADSKLFAWTDMSTSRWKAVAENLFGESIQLHQGHLLEDTNRTRPVYVSYKWWWSYVVEAFIVLLFVLGIWCGWRSGFFRMCLSWFGFDMLVNMVIGFGIMEVYIMSGHWIFIIPVAIGFLFKYTSQSNVAWLRGLLLVVTLYLWIYNGTLITSYMLR</sequence>
<gene>
    <name evidence="2" type="ORF">HPS56_01875</name>
</gene>
<feature type="transmembrane region" description="Helical" evidence="1">
    <location>
        <begin position="401"/>
        <end position="418"/>
    </location>
</feature>
<evidence type="ECO:0000256" key="1">
    <source>
        <dbReference type="SAM" id="Phobius"/>
    </source>
</evidence>
<feature type="transmembrane region" description="Helical" evidence="1">
    <location>
        <begin position="194"/>
        <end position="220"/>
    </location>
</feature>
<dbReference type="EMBL" id="JABKKF010000001">
    <property type="protein sequence ID" value="NPD91117.1"/>
    <property type="molecule type" value="Genomic_DNA"/>
</dbReference>
<feature type="transmembrane region" description="Helical" evidence="1">
    <location>
        <begin position="109"/>
        <end position="133"/>
    </location>
</feature>
<feature type="transmembrane region" description="Helical" evidence="1">
    <location>
        <begin position="232"/>
        <end position="250"/>
    </location>
</feature>
<feature type="transmembrane region" description="Helical" evidence="1">
    <location>
        <begin position="21"/>
        <end position="37"/>
    </location>
</feature>
<feature type="transmembrane region" description="Helical" evidence="1">
    <location>
        <begin position="347"/>
        <end position="368"/>
    </location>
</feature>
<evidence type="ECO:0000313" key="2">
    <source>
        <dbReference type="EMBL" id="NPD91117.1"/>
    </source>
</evidence>
<feature type="transmembrane region" description="Helical" evidence="1">
    <location>
        <begin position="79"/>
        <end position="97"/>
    </location>
</feature>
<reference evidence="2 3" key="1">
    <citation type="submission" date="2020-05" db="EMBL/GenBank/DDBJ databases">
        <title>Distinct polysaccharide utilization as determinants for interspecies competition between intestinal Prevotella spp.</title>
        <authorList>
            <person name="Galvez E.J.C."/>
            <person name="Iljazovic A."/>
            <person name="Strowig T."/>
        </authorList>
    </citation>
    <scope>NUCLEOTIDE SEQUENCE [LARGE SCALE GENOMIC DNA]</scope>
    <source>
        <strain evidence="2 3">PMUR</strain>
    </source>
</reference>
<proteinExistence type="predicted"/>
<keyword evidence="1" id="KW-0472">Membrane</keyword>
<dbReference type="Pfam" id="PF19558">
    <property type="entry name" value="DUF6080"/>
    <property type="match status" value="1"/>
</dbReference>